<dbReference type="InterPro" id="IPR016174">
    <property type="entry name" value="Di-haem_cyt_TM"/>
</dbReference>
<feature type="transmembrane region" description="Helical" evidence="1">
    <location>
        <begin position="186"/>
        <end position="210"/>
    </location>
</feature>
<organism evidence="3 4">
    <name type="scientific">Nocardioides agariphilus</name>
    <dbReference type="NCBI Taxonomy" id="433664"/>
    <lineage>
        <taxon>Bacteria</taxon>
        <taxon>Bacillati</taxon>
        <taxon>Actinomycetota</taxon>
        <taxon>Actinomycetes</taxon>
        <taxon>Propionibacteriales</taxon>
        <taxon>Nocardioidaceae</taxon>
        <taxon>Nocardioides</taxon>
    </lineage>
</organism>
<keyword evidence="1" id="KW-0812">Transmembrane</keyword>
<feature type="domain" description="Oxidoreductase molybdopterin-binding" evidence="2">
    <location>
        <begin position="245"/>
        <end position="376"/>
    </location>
</feature>
<evidence type="ECO:0000313" key="3">
    <source>
        <dbReference type="EMBL" id="MBF4766445.1"/>
    </source>
</evidence>
<feature type="transmembrane region" description="Helical" evidence="1">
    <location>
        <begin position="66"/>
        <end position="90"/>
    </location>
</feature>
<keyword evidence="1" id="KW-0472">Membrane</keyword>
<accession>A0A930VKK3</accession>
<feature type="transmembrane region" description="Helical" evidence="1">
    <location>
        <begin position="21"/>
        <end position="46"/>
    </location>
</feature>
<dbReference type="InterPro" id="IPR036374">
    <property type="entry name" value="OxRdtase_Mopterin-bd_sf"/>
</dbReference>
<dbReference type="Gene3D" id="3.90.420.10">
    <property type="entry name" value="Oxidoreductase, molybdopterin-binding domain"/>
    <property type="match status" value="1"/>
</dbReference>
<comment type="caution">
    <text evidence="3">The sequence shown here is derived from an EMBL/GenBank/DDBJ whole genome shotgun (WGS) entry which is preliminary data.</text>
</comment>
<dbReference type="Proteomes" id="UP000660668">
    <property type="component" value="Unassembled WGS sequence"/>
</dbReference>
<dbReference type="CDD" id="cd00321">
    <property type="entry name" value="SO_family_Moco"/>
    <property type="match status" value="1"/>
</dbReference>
<feature type="transmembrane region" description="Helical" evidence="1">
    <location>
        <begin position="145"/>
        <end position="165"/>
    </location>
</feature>
<feature type="transmembrane region" description="Helical" evidence="1">
    <location>
        <begin position="111"/>
        <end position="133"/>
    </location>
</feature>
<proteinExistence type="predicted"/>
<dbReference type="EMBL" id="JADKPO010000001">
    <property type="protein sequence ID" value="MBF4766445.1"/>
    <property type="molecule type" value="Genomic_DNA"/>
</dbReference>
<evidence type="ECO:0000259" key="2">
    <source>
        <dbReference type="Pfam" id="PF00174"/>
    </source>
</evidence>
<dbReference type="SUPFAM" id="SSF56524">
    <property type="entry name" value="Oxidoreductase molybdopterin-binding domain"/>
    <property type="match status" value="1"/>
</dbReference>
<dbReference type="Pfam" id="PF00174">
    <property type="entry name" value="Oxidored_molyb"/>
    <property type="match status" value="1"/>
</dbReference>
<keyword evidence="1" id="KW-1133">Transmembrane helix</keyword>
<dbReference type="PANTHER" id="PTHR43032">
    <property type="entry name" value="PROTEIN-METHIONINE-SULFOXIDE REDUCTASE"/>
    <property type="match status" value="1"/>
</dbReference>
<dbReference type="RefSeq" id="WP_194694570.1">
    <property type="nucleotide sequence ID" value="NZ_JADKPO010000001.1"/>
</dbReference>
<dbReference type="PANTHER" id="PTHR43032:SF2">
    <property type="entry name" value="BLL0505 PROTEIN"/>
    <property type="match status" value="1"/>
</dbReference>
<dbReference type="SUPFAM" id="SSF81342">
    <property type="entry name" value="Transmembrane di-heme cytochromes"/>
    <property type="match status" value="1"/>
</dbReference>
<keyword evidence="4" id="KW-1185">Reference proteome</keyword>
<evidence type="ECO:0000313" key="4">
    <source>
        <dbReference type="Proteomes" id="UP000660668"/>
    </source>
</evidence>
<dbReference type="GO" id="GO:0016020">
    <property type="term" value="C:membrane"/>
    <property type="evidence" value="ECO:0007669"/>
    <property type="project" value="InterPro"/>
</dbReference>
<protein>
    <submittedName>
        <fullName evidence="3">Molybdopterin-dependent oxidoreductase</fullName>
    </submittedName>
</protein>
<dbReference type="AlphaFoldDB" id="A0A930VKK3"/>
<reference evidence="3" key="1">
    <citation type="submission" date="2020-11" db="EMBL/GenBank/DDBJ databases">
        <title>Nocardioides cynanchi sp. nov., isolated from soil of rhizosphere of Cynanchum wilfordii.</title>
        <authorList>
            <person name="Lee J.-S."/>
            <person name="Suh M.K."/>
            <person name="Kim J.-S."/>
        </authorList>
    </citation>
    <scope>NUCLEOTIDE SEQUENCE</scope>
    <source>
        <strain evidence="3">KCTC 19276</strain>
    </source>
</reference>
<sequence>MTALRAPEQRDFPSRLHHPHVAARIGAWLGICFLVAFVTGVISHLAQQPDSWLPSRPVWGYRVTQGVHVAAGTACVPLLLVKLWTVYPRFWIRPPRPSRELLLHAAERTSIGVLVAAAIFQLATGLANVTTWYPWSFSFRPTHFAVAWVVVGALVLHIAVKLPIVRAAFARPDVDEPPGEGLTRRGLVRIAGVASVAAVLLTAGGAVPWLRRVSVFAPRSGDGPQGIPINKSARAARVTASATDPAYRLVVTYGDRSVSLAREELLAMRQQTSGLPIACVEGWSAHGDWTGVRLRDLLDLVEAPTGAAVKVTSLQQRGAFKVTHLPGQFADDDLTLLALGLDGESLSIDHGYPARLIAPNRPGVLQTKWVARLEVEA</sequence>
<name>A0A930VKK3_9ACTN</name>
<dbReference type="InterPro" id="IPR000572">
    <property type="entry name" value="OxRdtase_Mopterin-bd_dom"/>
</dbReference>
<gene>
    <name evidence="3" type="ORF">ISU10_01535</name>
</gene>
<dbReference type="GO" id="GO:0022904">
    <property type="term" value="P:respiratory electron transport chain"/>
    <property type="evidence" value="ECO:0007669"/>
    <property type="project" value="InterPro"/>
</dbReference>
<evidence type="ECO:0000256" key="1">
    <source>
        <dbReference type="SAM" id="Phobius"/>
    </source>
</evidence>